<comment type="caution">
    <text evidence="1">The sequence shown here is derived from an EMBL/GenBank/DDBJ whole genome shotgun (WGS) entry which is preliminary data.</text>
</comment>
<reference evidence="1" key="1">
    <citation type="submission" date="2020-04" db="EMBL/GenBank/DDBJ databases">
        <authorList>
            <person name="Alioto T."/>
            <person name="Alioto T."/>
            <person name="Gomez Garrido J."/>
        </authorList>
    </citation>
    <scope>NUCLEOTIDE SEQUENCE</scope>
    <source>
        <strain evidence="1">A484AB</strain>
    </source>
</reference>
<keyword evidence="2" id="KW-1185">Reference proteome</keyword>
<proteinExistence type="predicted"/>
<evidence type="ECO:0000313" key="1">
    <source>
        <dbReference type="EMBL" id="CAB3977430.1"/>
    </source>
</evidence>
<accession>A0A7D9D5G3</accession>
<dbReference type="EMBL" id="CACRXK020000046">
    <property type="protein sequence ID" value="CAB3977430.1"/>
    <property type="molecule type" value="Genomic_DNA"/>
</dbReference>
<sequence>MQIGNHEIIQILENQSLYETNAMKTVREELGLSKELSSSVQSTDVKCSEENASLSSRGDVRSHFNLTVGDAKSTSTLRGVRNRAPDEFGSFKEIPGDFHTQAYVMECLSRISGPGGFFYTIRQVLGRLKVTPKSFVDIFKEGNYERNMDALNNYFWGLCFAAVISFVSSDSFPDNETLSEIQSRCGNVNDVLLEKFKVYLEDVSQSDNVAAYHSNFIKTYGPLLLAFHESVRYGNAKTREACWLSSLVLFCALNKKNYKDEAYSPYN</sequence>
<dbReference type="OrthoDB" id="5974489at2759"/>
<name>A0A7D9D5G3_PARCT</name>
<organism evidence="1 2">
    <name type="scientific">Paramuricea clavata</name>
    <name type="common">Red gorgonian</name>
    <name type="synonym">Violescent sea-whip</name>
    <dbReference type="NCBI Taxonomy" id="317549"/>
    <lineage>
        <taxon>Eukaryota</taxon>
        <taxon>Metazoa</taxon>
        <taxon>Cnidaria</taxon>
        <taxon>Anthozoa</taxon>
        <taxon>Octocorallia</taxon>
        <taxon>Malacalcyonacea</taxon>
        <taxon>Plexauridae</taxon>
        <taxon>Paramuricea</taxon>
    </lineage>
</organism>
<dbReference type="Proteomes" id="UP001152795">
    <property type="component" value="Unassembled WGS sequence"/>
</dbReference>
<protein>
    <submittedName>
        <fullName evidence="1">Uncharacterized protein</fullName>
    </submittedName>
</protein>
<evidence type="ECO:0000313" key="2">
    <source>
        <dbReference type="Proteomes" id="UP001152795"/>
    </source>
</evidence>
<dbReference type="AlphaFoldDB" id="A0A7D9D5G3"/>
<gene>
    <name evidence="1" type="ORF">PACLA_8A086154</name>
</gene>